<dbReference type="Proteomes" id="UP001055115">
    <property type="component" value="Unassembled WGS sequence"/>
</dbReference>
<keyword evidence="2" id="KW-1185">Reference proteome</keyword>
<dbReference type="Pfam" id="PF14441">
    <property type="entry name" value="OTT_1508_deam"/>
    <property type="match status" value="1"/>
</dbReference>
<dbReference type="EMBL" id="BQXU01000033">
    <property type="protein sequence ID" value="GKT49954.1"/>
    <property type="molecule type" value="Genomic_DNA"/>
</dbReference>
<sequence>MDVEDCANHIQRLQMHNLDQYIQENLEKKPVKQIVHCEVLLQDFLIRGKMVQTRDYWDNTMFIATSKPPCRLCRYYLKESEDEFLVQSSHMNVYPKWRLPDMYQGQEEETITHREELLDDIIQLMQQDTLRLVKELLPQWKRYDSALVELAGDV</sequence>
<organism evidence="1 2">
    <name type="scientific">Colletotrichum spaethianum</name>
    <dbReference type="NCBI Taxonomy" id="700344"/>
    <lineage>
        <taxon>Eukaryota</taxon>
        <taxon>Fungi</taxon>
        <taxon>Dikarya</taxon>
        <taxon>Ascomycota</taxon>
        <taxon>Pezizomycotina</taxon>
        <taxon>Sordariomycetes</taxon>
        <taxon>Hypocreomycetidae</taxon>
        <taxon>Glomerellales</taxon>
        <taxon>Glomerellaceae</taxon>
        <taxon>Colletotrichum</taxon>
        <taxon>Colletotrichum spaethianum species complex</taxon>
    </lineage>
</organism>
<dbReference type="PANTHER" id="PTHR42037:SF1">
    <property type="match status" value="1"/>
</dbReference>
<evidence type="ECO:0000313" key="2">
    <source>
        <dbReference type="Proteomes" id="UP001055115"/>
    </source>
</evidence>
<dbReference type="GeneID" id="73330937"/>
<evidence type="ECO:0000313" key="1">
    <source>
        <dbReference type="EMBL" id="GKT49954.1"/>
    </source>
</evidence>
<protein>
    <submittedName>
        <fullName evidence="1">Uncharacterized protein</fullName>
    </submittedName>
</protein>
<reference evidence="1 2" key="1">
    <citation type="submission" date="2022-03" db="EMBL/GenBank/DDBJ databases">
        <title>Genome data of Colletotrichum spp.</title>
        <authorList>
            <person name="Utami Y.D."/>
            <person name="Hiruma K."/>
        </authorList>
    </citation>
    <scope>NUCLEOTIDE SEQUENCE [LARGE SCALE GENOMIC DNA]</scope>
    <source>
        <strain evidence="1 2">MAFF 239500</strain>
    </source>
</reference>
<name>A0AA37PD13_9PEZI</name>
<gene>
    <name evidence="1" type="ORF">ColSpa_10135</name>
</gene>
<dbReference type="AlphaFoldDB" id="A0AA37PD13"/>
<dbReference type="PANTHER" id="PTHR42037">
    <property type="match status" value="1"/>
</dbReference>
<accession>A0AA37PD13</accession>
<proteinExistence type="predicted"/>
<comment type="caution">
    <text evidence="1">The sequence shown here is derived from an EMBL/GenBank/DDBJ whole genome shotgun (WGS) entry which is preliminary data.</text>
</comment>
<dbReference type="InterPro" id="IPR027796">
    <property type="entry name" value="OTT_1508_deam-like"/>
</dbReference>
<dbReference type="RefSeq" id="XP_049132304.1">
    <property type="nucleotide sequence ID" value="XM_049276347.1"/>
</dbReference>